<protein>
    <submittedName>
        <fullName evidence="1">Uncharacterized protein</fullName>
    </submittedName>
</protein>
<name>A0A6I4VST9_9BACL</name>
<evidence type="ECO:0000313" key="1">
    <source>
        <dbReference type="EMBL" id="MXQ52880.1"/>
    </source>
</evidence>
<reference evidence="1 2" key="1">
    <citation type="submission" date="2019-12" db="EMBL/GenBank/DDBJ databases">
        <title>Whole-genome analyses of novel actinobacteria.</title>
        <authorList>
            <person name="Sahin N."/>
            <person name="Saygin H."/>
        </authorList>
    </citation>
    <scope>NUCLEOTIDE SEQUENCE [LARGE SCALE GENOMIC DNA]</scope>
    <source>
        <strain evidence="1 2">KC615</strain>
    </source>
</reference>
<gene>
    <name evidence="1" type="ORF">GSM42_03855</name>
</gene>
<dbReference type="Proteomes" id="UP000430692">
    <property type="component" value="Unassembled WGS sequence"/>
</dbReference>
<comment type="caution">
    <text evidence="1">The sequence shown here is derived from an EMBL/GenBank/DDBJ whole genome shotgun (WGS) entry which is preliminary data.</text>
</comment>
<organism evidence="1 2">
    <name type="scientific">Shimazuella alba</name>
    <dbReference type="NCBI Taxonomy" id="2690964"/>
    <lineage>
        <taxon>Bacteria</taxon>
        <taxon>Bacillati</taxon>
        <taxon>Bacillota</taxon>
        <taxon>Bacilli</taxon>
        <taxon>Bacillales</taxon>
        <taxon>Thermoactinomycetaceae</taxon>
        <taxon>Shimazuella</taxon>
    </lineage>
</organism>
<keyword evidence="2" id="KW-1185">Reference proteome</keyword>
<sequence length="119" mass="13983">MGVYKIYTDFIPIKRFSGELLISQVKYPYRYTLTNKEFIFQKPNMTYHVLLADVIGMIPYTSPSTEPLDSTMNYYKIRTKVIHVLNRSGTYEKEDADLILPLHPRMVRALVNTEDFLKI</sequence>
<proteinExistence type="predicted"/>
<accession>A0A6I4VST9</accession>
<dbReference type="AlphaFoldDB" id="A0A6I4VST9"/>
<dbReference type="RefSeq" id="WP_160800218.1">
    <property type="nucleotide sequence ID" value="NZ_WUUL01000002.1"/>
</dbReference>
<dbReference type="EMBL" id="WUUL01000002">
    <property type="protein sequence ID" value="MXQ52880.1"/>
    <property type="molecule type" value="Genomic_DNA"/>
</dbReference>
<evidence type="ECO:0000313" key="2">
    <source>
        <dbReference type="Proteomes" id="UP000430692"/>
    </source>
</evidence>